<feature type="domain" description="MGAT4 conserved region" evidence="4">
    <location>
        <begin position="57"/>
        <end position="311"/>
    </location>
</feature>
<keyword evidence="7" id="KW-1185">Reference proteome</keyword>
<dbReference type="GO" id="GO:0005783">
    <property type="term" value="C:endoplasmic reticulum"/>
    <property type="evidence" value="ECO:0007669"/>
    <property type="project" value="TreeGrafter"/>
</dbReference>
<dbReference type="InterPro" id="IPR057279">
    <property type="entry name" value="MGAT4"/>
</dbReference>
<comment type="pathway">
    <text evidence="1">Protein modification; protein glycosylation.</text>
</comment>
<dbReference type="InterPro" id="IPR006759">
    <property type="entry name" value="Glyco_transf_54"/>
</dbReference>
<dbReference type="Proteomes" id="UP000261540">
    <property type="component" value="Unplaced"/>
</dbReference>
<protein>
    <submittedName>
        <fullName evidence="6">Zgc:154054</fullName>
    </submittedName>
</protein>
<dbReference type="PANTHER" id="PTHR12062">
    <property type="entry name" value="N-ACETYLGLUCOSAMINYLTRANSFERASE VI"/>
    <property type="match status" value="1"/>
</dbReference>
<evidence type="ECO:0000313" key="7">
    <source>
        <dbReference type="Proteomes" id="UP000261540"/>
    </source>
</evidence>
<keyword evidence="3" id="KW-0808">Transferase</keyword>
<name>A0A3B3SS09_9TELE</name>
<feature type="domain" description="MGAT4 A/B/C C-terminal" evidence="5">
    <location>
        <begin position="325"/>
        <end position="369"/>
    </location>
</feature>
<dbReference type="AlphaFoldDB" id="A0A3B3SS09"/>
<dbReference type="Pfam" id="PF04666">
    <property type="entry name" value="MGAT4_cons"/>
    <property type="match status" value="1"/>
</dbReference>
<evidence type="ECO:0000313" key="6">
    <source>
        <dbReference type="Ensembl" id="ENSPKIP00000033105.1"/>
    </source>
</evidence>
<evidence type="ECO:0000256" key="3">
    <source>
        <dbReference type="ARBA" id="ARBA00022679"/>
    </source>
</evidence>
<dbReference type="GO" id="GO:0008375">
    <property type="term" value="F:acetylglucosaminyltransferase activity"/>
    <property type="evidence" value="ECO:0007669"/>
    <property type="project" value="TreeGrafter"/>
</dbReference>
<keyword evidence="2" id="KW-0328">Glycosyltransferase</keyword>
<evidence type="ECO:0000259" key="4">
    <source>
        <dbReference type="Pfam" id="PF04666"/>
    </source>
</evidence>
<evidence type="ECO:0000256" key="2">
    <source>
        <dbReference type="ARBA" id="ARBA00022676"/>
    </source>
</evidence>
<dbReference type="GO" id="GO:0006487">
    <property type="term" value="P:protein N-linked glycosylation"/>
    <property type="evidence" value="ECO:0007669"/>
    <property type="project" value="TreeGrafter"/>
</dbReference>
<dbReference type="PANTHER" id="PTHR12062:SF27">
    <property type="entry name" value="ALPHA-1,3-MANNOSYL-GLYCOPROTEIN 4-BETA-N-ACETYLGLUCOSAMINYLTRANSFERASE B"/>
    <property type="match status" value="1"/>
</dbReference>
<dbReference type="GO" id="GO:0005795">
    <property type="term" value="C:Golgi stack"/>
    <property type="evidence" value="ECO:0007669"/>
    <property type="project" value="TreeGrafter"/>
</dbReference>
<reference evidence="6" key="1">
    <citation type="submission" date="2025-08" db="UniProtKB">
        <authorList>
            <consortium name="Ensembl"/>
        </authorList>
    </citation>
    <scope>IDENTIFICATION</scope>
</reference>
<dbReference type="InterPro" id="IPR056576">
    <property type="entry name" value="MGAT4_A/B/C_C"/>
</dbReference>
<dbReference type="Ensembl" id="ENSPKIT00000013989.1">
    <property type="protein sequence ID" value="ENSPKIP00000033105.1"/>
    <property type="gene ID" value="ENSPKIG00000012856.1"/>
</dbReference>
<sequence>GLLAAEEQAVQISKELSGILDNLRHLNRVENSSMLTGECHAITARDGSSWVRDAQQAAVAGCVMHGRPQWEVSLVLGIPTVKREKQMYLESTLSSLFYDLTPEEHADIVVIVFVAEVDTAYITNVTESIKVKSGLLEVVSPPPSFYPNFNDLKETFGDTRERVKWRTKQNLDFSFLMLYAQSKGSYYVQLEDDIVAKLGYSTTMKNFVSQQTSQDWLVLEFSQLGFIGKMFRASDIPVLVDFILMFYKDKPIDWLLDHFLWVKVCNPEKDVMHCNREKDSVKRQYKPSLFQHVGLHSSLPGKIQNLKDKDFGNQILFKSHRNPHAELTSSLSVYQSHTLQRAYLGVDFFWGLTPAAGDYILISFLQPQTHWNLQKVAFHCMAPGSFVNGLAEGTIESPLQRISAMRLLIHTDSDFWVLLSEVTGLGYGRCTAVFLKSVLIFALSQLSGTKMWIVWGGPRGLV</sequence>
<organism evidence="6 7">
    <name type="scientific">Paramormyrops kingsleyae</name>
    <dbReference type="NCBI Taxonomy" id="1676925"/>
    <lineage>
        <taxon>Eukaryota</taxon>
        <taxon>Metazoa</taxon>
        <taxon>Chordata</taxon>
        <taxon>Craniata</taxon>
        <taxon>Vertebrata</taxon>
        <taxon>Euteleostomi</taxon>
        <taxon>Actinopterygii</taxon>
        <taxon>Neopterygii</taxon>
        <taxon>Teleostei</taxon>
        <taxon>Osteoglossocephala</taxon>
        <taxon>Osteoglossomorpha</taxon>
        <taxon>Osteoglossiformes</taxon>
        <taxon>Mormyridae</taxon>
        <taxon>Paramormyrops</taxon>
    </lineage>
</organism>
<proteinExistence type="predicted"/>
<accession>A0A3B3SS09</accession>
<reference evidence="6" key="2">
    <citation type="submission" date="2025-09" db="UniProtKB">
        <authorList>
            <consortium name="Ensembl"/>
        </authorList>
    </citation>
    <scope>IDENTIFICATION</scope>
</reference>
<dbReference type="GeneTree" id="ENSGT00940000156526"/>
<evidence type="ECO:0000256" key="1">
    <source>
        <dbReference type="ARBA" id="ARBA00004922"/>
    </source>
</evidence>
<dbReference type="Pfam" id="PF23524">
    <property type="entry name" value="MGAT4A_C"/>
    <property type="match status" value="1"/>
</dbReference>
<evidence type="ECO:0000259" key="5">
    <source>
        <dbReference type="Pfam" id="PF23524"/>
    </source>
</evidence>
<dbReference type="GO" id="GO:0005793">
    <property type="term" value="C:endoplasmic reticulum-Golgi intermediate compartment"/>
    <property type="evidence" value="ECO:0007669"/>
    <property type="project" value="TreeGrafter"/>
</dbReference>